<protein>
    <recommendedName>
        <fullName evidence="6">Myb-like domain-containing protein</fullName>
    </recommendedName>
</protein>
<evidence type="ECO:0000313" key="5">
    <source>
        <dbReference type="Proteomes" id="UP001605036"/>
    </source>
</evidence>
<dbReference type="AlphaFoldDB" id="A0ABD1ZJB2"/>
<dbReference type="CDD" id="cd00167">
    <property type="entry name" value="SANT"/>
    <property type="match status" value="1"/>
</dbReference>
<keyword evidence="5" id="KW-1185">Reference proteome</keyword>
<dbReference type="SUPFAM" id="SSF46689">
    <property type="entry name" value="Homeodomain-like"/>
    <property type="match status" value="1"/>
</dbReference>
<dbReference type="EMBL" id="JBHFFA010000001">
    <property type="protein sequence ID" value="KAL2650736.1"/>
    <property type="molecule type" value="Genomic_DNA"/>
</dbReference>
<evidence type="ECO:0000313" key="4">
    <source>
        <dbReference type="EMBL" id="KAL2650736.1"/>
    </source>
</evidence>
<feature type="region of interest" description="Disordered" evidence="1">
    <location>
        <begin position="26"/>
        <end position="103"/>
    </location>
</feature>
<gene>
    <name evidence="4" type="ORF">R1flu_018864</name>
</gene>
<dbReference type="Proteomes" id="UP001605036">
    <property type="component" value="Unassembled WGS sequence"/>
</dbReference>
<evidence type="ECO:0000259" key="2">
    <source>
        <dbReference type="PROSITE" id="PS50090"/>
    </source>
</evidence>
<feature type="domain" description="HTH myb-type" evidence="3">
    <location>
        <begin position="128"/>
        <end position="179"/>
    </location>
</feature>
<name>A0ABD1ZJB2_9MARC</name>
<proteinExistence type="predicted"/>
<dbReference type="Gene3D" id="1.10.10.60">
    <property type="entry name" value="Homeodomain-like"/>
    <property type="match status" value="1"/>
</dbReference>
<feature type="compositionally biased region" description="Polar residues" evidence="1">
    <location>
        <begin position="47"/>
        <end position="83"/>
    </location>
</feature>
<dbReference type="PROSITE" id="PS50090">
    <property type="entry name" value="MYB_LIKE"/>
    <property type="match status" value="1"/>
</dbReference>
<dbReference type="SMART" id="SM00717">
    <property type="entry name" value="SANT"/>
    <property type="match status" value="1"/>
</dbReference>
<dbReference type="Pfam" id="PF00249">
    <property type="entry name" value="Myb_DNA-binding"/>
    <property type="match status" value="1"/>
</dbReference>
<reference evidence="4 5" key="1">
    <citation type="submission" date="2024-09" db="EMBL/GenBank/DDBJ databases">
        <title>Chromosome-scale assembly of Riccia fluitans.</title>
        <authorList>
            <person name="Paukszto L."/>
            <person name="Sawicki J."/>
            <person name="Karawczyk K."/>
            <person name="Piernik-Szablinska J."/>
            <person name="Szczecinska M."/>
            <person name="Mazdziarz M."/>
        </authorList>
    </citation>
    <scope>NUCLEOTIDE SEQUENCE [LARGE SCALE GENOMIC DNA]</scope>
    <source>
        <strain evidence="4">Rf_01</strain>
        <tissue evidence="4">Aerial parts of the thallus</tissue>
    </source>
</reference>
<evidence type="ECO:0000256" key="1">
    <source>
        <dbReference type="SAM" id="MobiDB-lite"/>
    </source>
</evidence>
<dbReference type="InterPro" id="IPR001005">
    <property type="entry name" value="SANT/Myb"/>
</dbReference>
<feature type="domain" description="Myb-like" evidence="2">
    <location>
        <begin position="125"/>
        <end position="167"/>
    </location>
</feature>
<evidence type="ECO:0008006" key="6">
    <source>
        <dbReference type="Google" id="ProtNLM"/>
    </source>
</evidence>
<accession>A0ABD1ZJB2</accession>
<feature type="compositionally biased region" description="Basic and acidic residues" evidence="1">
    <location>
        <begin position="29"/>
        <end position="46"/>
    </location>
</feature>
<sequence length="247" mass="27210">MQMTNRPTTDPSNTLGTPITQAVLQDISNRSHFDGKTGVERGEKLTENSGENVKEVGSSSFNPQQPSSIKGIGSSSFNASAHQPSHPVREIPSGSSSSYAEQPRPDLRISSYDRQLHVTAGQIGTLSEDEQMIELVGLVGIPRWAAIARSMPGRNAKQCRDRSESAVKNRWNILVKRKSNELEASYTAWHAKRATPVLAIVEQVPVLPVQQAVPEIANQPMEIIAHQLRDQLTVENIHKFEVNELSM</sequence>
<evidence type="ECO:0000259" key="3">
    <source>
        <dbReference type="PROSITE" id="PS51294"/>
    </source>
</evidence>
<dbReference type="InterPro" id="IPR009057">
    <property type="entry name" value="Homeodomain-like_sf"/>
</dbReference>
<dbReference type="PROSITE" id="PS51294">
    <property type="entry name" value="HTH_MYB"/>
    <property type="match status" value="1"/>
</dbReference>
<dbReference type="InterPro" id="IPR017930">
    <property type="entry name" value="Myb_dom"/>
</dbReference>
<comment type="caution">
    <text evidence="4">The sequence shown here is derived from an EMBL/GenBank/DDBJ whole genome shotgun (WGS) entry which is preliminary data.</text>
</comment>
<organism evidence="4 5">
    <name type="scientific">Riccia fluitans</name>
    <dbReference type="NCBI Taxonomy" id="41844"/>
    <lineage>
        <taxon>Eukaryota</taxon>
        <taxon>Viridiplantae</taxon>
        <taxon>Streptophyta</taxon>
        <taxon>Embryophyta</taxon>
        <taxon>Marchantiophyta</taxon>
        <taxon>Marchantiopsida</taxon>
        <taxon>Marchantiidae</taxon>
        <taxon>Marchantiales</taxon>
        <taxon>Ricciaceae</taxon>
        <taxon>Riccia</taxon>
    </lineage>
</organism>